<sequence length="145" mass="14914">MGVYLDGRTSQNASLANSITTPILVGQESLFGIVGLDVSQATVGQIRVQFNGTVAVQLPLIPVLTDVTITILRGTPQTGMTTVFTAEQQLSLEVAGPQLVTFSGADFNPPKPASGPLVYRALITASAVGTIRVGPESFSAIATAG</sequence>
<reference evidence="1 2" key="1">
    <citation type="submission" date="2021-01" db="EMBL/GenBank/DDBJ databases">
        <title>Genomic Encyclopedia of Type Strains, Phase IV (KMG-IV): sequencing the most valuable type-strain genomes for metagenomic binning, comparative biology and taxonomic classification.</title>
        <authorList>
            <person name="Goeker M."/>
        </authorList>
    </citation>
    <scope>NUCLEOTIDE SEQUENCE [LARGE SCALE GENOMIC DNA]</scope>
    <source>
        <strain evidence="1 2">DSM 24834</strain>
    </source>
</reference>
<name>A0ABS2NGG1_9BACI</name>
<gene>
    <name evidence="1" type="ORF">JOC86_003477</name>
</gene>
<dbReference type="Proteomes" id="UP001646157">
    <property type="component" value="Unassembled WGS sequence"/>
</dbReference>
<keyword evidence="2" id="KW-1185">Reference proteome</keyword>
<dbReference type="RefSeq" id="WP_205174092.1">
    <property type="nucleotide sequence ID" value="NZ_JAFBDZ010000003.1"/>
</dbReference>
<comment type="caution">
    <text evidence="1">The sequence shown here is derived from an EMBL/GenBank/DDBJ whole genome shotgun (WGS) entry which is preliminary data.</text>
</comment>
<evidence type="ECO:0000313" key="2">
    <source>
        <dbReference type="Proteomes" id="UP001646157"/>
    </source>
</evidence>
<organism evidence="1 2">
    <name type="scientific">Rossellomorea pakistanensis</name>
    <dbReference type="NCBI Taxonomy" id="992288"/>
    <lineage>
        <taxon>Bacteria</taxon>
        <taxon>Bacillati</taxon>
        <taxon>Bacillota</taxon>
        <taxon>Bacilli</taxon>
        <taxon>Bacillales</taxon>
        <taxon>Bacillaceae</taxon>
        <taxon>Rossellomorea</taxon>
    </lineage>
</organism>
<proteinExistence type="predicted"/>
<dbReference type="EMBL" id="JAFBDZ010000003">
    <property type="protein sequence ID" value="MBM7586925.1"/>
    <property type="molecule type" value="Genomic_DNA"/>
</dbReference>
<protein>
    <submittedName>
        <fullName evidence="1">Uncharacterized protein</fullName>
    </submittedName>
</protein>
<evidence type="ECO:0000313" key="1">
    <source>
        <dbReference type="EMBL" id="MBM7586925.1"/>
    </source>
</evidence>
<accession>A0ABS2NGG1</accession>